<comment type="caution">
    <text evidence="2">The sequence shown here is derived from an EMBL/GenBank/DDBJ whole genome shotgun (WGS) entry which is preliminary data.</text>
</comment>
<dbReference type="EMBL" id="JADOUA010000001">
    <property type="protein sequence ID" value="MBG6089605.1"/>
    <property type="molecule type" value="Genomic_DNA"/>
</dbReference>
<feature type="region of interest" description="Disordered" evidence="1">
    <location>
        <begin position="112"/>
        <end position="150"/>
    </location>
</feature>
<feature type="compositionally biased region" description="Basic and acidic residues" evidence="1">
    <location>
        <begin position="139"/>
        <end position="150"/>
    </location>
</feature>
<dbReference type="RefSeq" id="WP_197012195.1">
    <property type="nucleotide sequence ID" value="NZ_BAABES010000004.1"/>
</dbReference>
<reference evidence="2" key="1">
    <citation type="submission" date="2020-11" db="EMBL/GenBank/DDBJ databases">
        <title>Sequencing the genomes of 1000 actinobacteria strains.</title>
        <authorList>
            <person name="Klenk H.-P."/>
        </authorList>
    </citation>
    <scope>NUCLEOTIDE SEQUENCE</scope>
    <source>
        <strain evidence="2">DSM 43175</strain>
    </source>
</reference>
<keyword evidence="3" id="KW-1185">Reference proteome</keyword>
<protein>
    <submittedName>
        <fullName evidence="2">Uncharacterized protein</fullName>
    </submittedName>
</protein>
<evidence type="ECO:0000313" key="3">
    <source>
        <dbReference type="Proteomes" id="UP000614047"/>
    </source>
</evidence>
<dbReference type="Proteomes" id="UP000614047">
    <property type="component" value="Unassembled WGS sequence"/>
</dbReference>
<dbReference type="InterPro" id="IPR029063">
    <property type="entry name" value="SAM-dependent_MTases_sf"/>
</dbReference>
<organism evidence="2 3">
    <name type="scientific">Actinomadura viridis</name>
    <dbReference type="NCBI Taxonomy" id="58110"/>
    <lineage>
        <taxon>Bacteria</taxon>
        <taxon>Bacillati</taxon>
        <taxon>Actinomycetota</taxon>
        <taxon>Actinomycetes</taxon>
        <taxon>Streptosporangiales</taxon>
        <taxon>Thermomonosporaceae</taxon>
        <taxon>Actinomadura</taxon>
    </lineage>
</organism>
<sequence length="150" mass="17142">MRRVLRRGDRLIASASHPFTACAHRDPRLDYYATTSYTFDWAFNRRSVPTRLWRRPLHPMTDAFTAAGFRLAAISEPQPDPAARELFPDGFQDLSTNPNFLFFVVEIPPSTNGSGNQSLGDHEWSQSRRLPSTVASYGRLRDRDHRRPGP</sequence>
<accession>A0A931DGE8</accession>
<proteinExistence type="predicted"/>
<name>A0A931DGE8_9ACTN</name>
<dbReference type="Gene3D" id="3.40.50.150">
    <property type="entry name" value="Vaccinia Virus protein VP39"/>
    <property type="match status" value="1"/>
</dbReference>
<evidence type="ECO:0000313" key="2">
    <source>
        <dbReference type="EMBL" id="MBG6089605.1"/>
    </source>
</evidence>
<gene>
    <name evidence="2" type="ORF">IW256_003718</name>
</gene>
<dbReference type="AlphaFoldDB" id="A0A931DGE8"/>
<evidence type="ECO:0000256" key="1">
    <source>
        <dbReference type="SAM" id="MobiDB-lite"/>
    </source>
</evidence>